<protein>
    <submittedName>
        <fullName evidence="5">Molybdate ABC transporter substrate-binding protein</fullName>
    </submittedName>
</protein>
<dbReference type="InterPro" id="IPR050682">
    <property type="entry name" value="ModA/WtpA"/>
</dbReference>
<feature type="signal peptide" evidence="4">
    <location>
        <begin position="1"/>
        <end position="21"/>
    </location>
</feature>
<evidence type="ECO:0000256" key="4">
    <source>
        <dbReference type="SAM" id="SignalP"/>
    </source>
</evidence>
<dbReference type="Pfam" id="PF13531">
    <property type="entry name" value="SBP_bac_11"/>
    <property type="match status" value="1"/>
</dbReference>
<keyword evidence="2" id="KW-0479">Metal-binding</keyword>
<keyword evidence="6" id="KW-1185">Reference proteome</keyword>
<organism evidence="5 6">
    <name type="scientific">Pseudomonas neustonica</name>
    <dbReference type="NCBI Taxonomy" id="2487346"/>
    <lineage>
        <taxon>Bacteria</taxon>
        <taxon>Pseudomonadati</taxon>
        <taxon>Pseudomonadota</taxon>
        <taxon>Gammaproteobacteria</taxon>
        <taxon>Pseudomonadales</taxon>
        <taxon>Pseudomonadaceae</taxon>
        <taxon>Pseudomonas</taxon>
    </lineage>
</organism>
<reference evidence="5 6" key="1">
    <citation type="submission" date="2018-11" db="EMBL/GenBank/DDBJ databases">
        <authorList>
            <person name="Jang G.I."/>
            <person name="Hwang C.Y."/>
        </authorList>
    </citation>
    <scope>NUCLEOTIDE SEQUENCE [LARGE SCALE GENOMIC DNA]</scope>
    <source>
        <strain evidence="5 6">SSM26</strain>
    </source>
</reference>
<dbReference type="Gene3D" id="3.40.190.10">
    <property type="entry name" value="Periplasmic binding protein-like II"/>
    <property type="match status" value="2"/>
</dbReference>
<dbReference type="Proteomes" id="UP000275199">
    <property type="component" value="Unassembled WGS sequence"/>
</dbReference>
<comment type="similarity">
    <text evidence="1">Belongs to the bacterial solute-binding protein ModA family.</text>
</comment>
<comment type="caution">
    <text evidence="5">The sequence shown here is derived from an EMBL/GenBank/DDBJ whole genome shotgun (WGS) entry which is preliminary data.</text>
</comment>
<dbReference type="NCBIfam" id="TIGR01256">
    <property type="entry name" value="modA"/>
    <property type="match status" value="1"/>
</dbReference>
<dbReference type="PANTHER" id="PTHR30632">
    <property type="entry name" value="MOLYBDATE-BINDING PERIPLASMIC PROTEIN"/>
    <property type="match status" value="1"/>
</dbReference>
<dbReference type="SUPFAM" id="SSF53850">
    <property type="entry name" value="Periplasmic binding protein-like II"/>
    <property type="match status" value="1"/>
</dbReference>
<dbReference type="InterPro" id="IPR005950">
    <property type="entry name" value="ModA"/>
</dbReference>
<gene>
    <name evidence="5" type="primary">modA</name>
    <name evidence="5" type="ORF">EF096_02740</name>
</gene>
<dbReference type="PANTHER" id="PTHR30632:SF14">
    <property type="entry name" value="TUNGSTATE_MOLYBDATE_CHROMATE-BINDING PROTEIN MODA"/>
    <property type="match status" value="1"/>
</dbReference>
<keyword evidence="3 4" id="KW-0732">Signal</keyword>
<evidence type="ECO:0000313" key="5">
    <source>
        <dbReference type="EMBL" id="ROZ87800.1"/>
    </source>
</evidence>
<evidence type="ECO:0000256" key="2">
    <source>
        <dbReference type="ARBA" id="ARBA00022723"/>
    </source>
</evidence>
<feature type="chain" id="PRO_5047507316" evidence="4">
    <location>
        <begin position="22"/>
        <end position="249"/>
    </location>
</feature>
<name>A0ABX9XPD3_9PSED</name>
<sequence length="249" mass="26332">MRHTLKTLLLCLLLPSAQVLAEEVQVAVAANFTAPMQVIAAAFEQDTGHQVKASFGSTGQLYAQITHGAPFDVFLAADDSTPAKLESEGATLGGSRFTYATGALALWSAQPDLVDHSGAVLRSDRFQHLAIANPKTAPYGMAATQVMAAQGLLEQLTPRLVEGQSIGQAYQFVASGNAELGFVALSQVYRDGQLSNGSAWLVPAELHDPIHQDAVILSKAAANPAATALVDYLRGERAAKIIRSFGYQL</sequence>
<evidence type="ECO:0000256" key="1">
    <source>
        <dbReference type="ARBA" id="ARBA00009175"/>
    </source>
</evidence>
<dbReference type="InterPro" id="IPR044084">
    <property type="entry name" value="AvModA-like_subst-bd"/>
</dbReference>
<evidence type="ECO:0000313" key="6">
    <source>
        <dbReference type="Proteomes" id="UP000275199"/>
    </source>
</evidence>
<dbReference type="EMBL" id="RKKU01000002">
    <property type="protein sequence ID" value="ROZ87800.1"/>
    <property type="molecule type" value="Genomic_DNA"/>
</dbReference>
<proteinExistence type="inferred from homology"/>
<accession>A0ABX9XPD3</accession>
<dbReference type="RefSeq" id="WP_123888087.1">
    <property type="nucleotide sequence ID" value="NZ_RKKU01000002.1"/>
</dbReference>
<dbReference type="PIRSF" id="PIRSF004846">
    <property type="entry name" value="ModA"/>
    <property type="match status" value="1"/>
</dbReference>
<dbReference type="CDD" id="cd13539">
    <property type="entry name" value="PBP2_AvModA"/>
    <property type="match status" value="1"/>
</dbReference>
<evidence type="ECO:0000256" key="3">
    <source>
        <dbReference type="ARBA" id="ARBA00022729"/>
    </source>
</evidence>